<dbReference type="PANTHER" id="PTHR36971:SF3">
    <property type="entry name" value="C3H1-TYPE DOMAIN-CONTAINING PROTEIN"/>
    <property type="match status" value="1"/>
</dbReference>
<proteinExistence type="predicted"/>
<dbReference type="OMA" id="CKFWINS"/>
<sequence length="419" mass="48289">MTTSSTVSSRFHNFTATDWIDGEIRHRRKLYKKLFFIDIHLTSPSNDKVQVLFRCDDDSMTTVDHQDCLRLARPGHHVRLHVGPPTDPNEGQDRTFKVWQCTTLPEITKPYDDPKPFIADPPLVNKTRETIKQWDGQEKPKKDMTCKYWLNQRQCHRLETCPFQHPTGPDFEKAREAWVQERLEIRKIITLDPNDPHTDKKPHALRALIFAQWIHTFLIPRLRHCKGNVLDIAGGKGDVSMFLCHAFGIPSTVVEPNLRKQPNYWLTRLRRLMEKHINGINDDDDDDAPRMAQPWPYPDIHPTFMPTLLDDAFIQHHPDLLHRTDLLIGLHADQATEPIVDTALRLGKPFAVVPCCVFGRENLHRQLATTGGPVLTTQDLIQFLCEKETGGYGGKIETAYLDFEGKNQVVYWIPSSHSL</sequence>
<protein>
    <recommendedName>
        <fullName evidence="2">C3H1-type domain-containing protein</fullName>
    </recommendedName>
</protein>
<dbReference type="GO" id="GO:0008270">
    <property type="term" value="F:zinc ion binding"/>
    <property type="evidence" value="ECO:0007669"/>
    <property type="project" value="UniProtKB-KW"/>
</dbReference>
<evidence type="ECO:0000313" key="4">
    <source>
        <dbReference type="Proteomes" id="UP000078561"/>
    </source>
</evidence>
<dbReference type="OrthoDB" id="7459479at2759"/>
<organism evidence="3">
    <name type="scientific">Absidia glauca</name>
    <name type="common">Pin mould</name>
    <dbReference type="NCBI Taxonomy" id="4829"/>
    <lineage>
        <taxon>Eukaryota</taxon>
        <taxon>Fungi</taxon>
        <taxon>Fungi incertae sedis</taxon>
        <taxon>Mucoromycota</taxon>
        <taxon>Mucoromycotina</taxon>
        <taxon>Mucoromycetes</taxon>
        <taxon>Mucorales</taxon>
        <taxon>Cunninghamellaceae</taxon>
        <taxon>Absidia</taxon>
    </lineage>
</organism>
<keyword evidence="1" id="KW-0863">Zinc-finger</keyword>
<evidence type="ECO:0000259" key="2">
    <source>
        <dbReference type="PROSITE" id="PS50103"/>
    </source>
</evidence>
<accession>A0A168RUD4</accession>
<dbReference type="PROSITE" id="PS50103">
    <property type="entry name" value="ZF_C3H1"/>
    <property type="match status" value="1"/>
</dbReference>
<feature type="zinc finger region" description="C3H1-type" evidence="1">
    <location>
        <begin position="140"/>
        <end position="168"/>
    </location>
</feature>
<dbReference type="InParanoid" id="A0A168RUD4"/>
<dbReference type="PANTHER" id="PTHR36971">
    <property type="entry name" value="UNNAMED PRODUCT"/>
    <property type="match status" value="1"/>
</dbReference>
<keyword evidence="4" id="KW-1185">Reference proteome</keyword>
<dbReference type="Proteomes" id="UP000078561">
    <property type="component" value="Unassembled WGS sequence"/>
</dbReference>
<dbReference type="AlphaFoldDB" id="A0A168RUD4"/>
<keyword evidence="1" id="KW-0862">Zinc</keyword>
<reference evidence="3" key="1">
    <citation type="submission" date="2016-04" db="EMBL/GenBank/DDBJ databases">
        <authorList>
            <person name="Evans L.H."/>
            <person name="Alamgir A."/>
            <person name="Owens N."/>
            <person name="Weber N.D."/>
            <person name="Virtaneva K."/>
            <person name="Barbian K."/>
            <person name="Babar A."/>
            <person name="Rosenke K."/>
        </authorList>
    </citation>
    <scope>NUCLEOTIDE SEQUENCE [LARGE SCALE GENOMIC DNA]</scope>
    <source>
        <strain evidence="3">CBS 101.48</strain>
    </source>
</reference>
<evidence type="ECO:0000256" key="1">
    <source>
        <dbReference type="PROSITE-ProRule" id="PRU00723"/>
    </source>
</evidence>
<dbReference type="InterPro" id="IPR000571">
    <property type="entry name" value="Znf_CCCH"/>
</dbReference>
<keyword evidence="1" id="KW-0479">Metal-binding</keyword>
<name>A0A168RUD4_ABSGL</name>
<dbReference type="EMBL" id="LT554740">
    <property type="protein sequence ID" value="SAM07405.1"/>
    <property type="molecule type" value="Genomic_DNA"/>
</dbReference>
<feature type="domain" description="C3H1-type" evidence="2">
    <location>
        <begin position="140"/>
        <end position="168"/>
    </location>
</feature>
<gene>
    <name evidence="3" type="primary">ABSGL_13046.1 scaffold 13554</name>
</gene>
<evidence type="ECO:0000313" key="3">
    <source>
        <dbReference type="EMBL" id="SAM07405.1"/>
    </source>
</evidence>